<evidence type="ECO:0000259" key="8">
    <source>
        <dbReference type="PROSITE" id="PS50157"/>
    </source>
</evidence>
<dbReference type="InterPro" id="IPR036236">
    <property type="entry name" value="Znf_C2H2_sf"/>
</dbReference>
<evidence type="ECO:0000256" key="1">
    <source>
        <dbReference type="ARBA" id="ARBA00022723"/>
    </source>
</evidence>
<dbReference type="GO" id="GO:0000981">
    <property type="term" value="F:DNA-binding transcription factor activity, RNA polymerase II-specific"/>
    <property type="evidence" value="ECO:0007669"/>
    <property type="project" value="TreeGrafter"/>
</dbReference>
<evidence type="ECO:0000313" key="9">
    <source>
        <dbReference type="EMBL" id="JAS35503.1"/>
    </source>
</evidence>
<dbReference type="PANTHER" id="PTHR23235">
    <property type="entry name" value="KRUEPPEL-LIKE TRANSCRIPTION FACTOR"/>
    <property type="match status" value="1"/>
</dbReference>
<reference evidence="9" key="1">
    <citation type="submission" date="2015-12" db="EMBL/GenBank/DDBJ databases">
        <title>De novo transcriptome assembly of four potential Pierce s Disease insect vectors from Arizona vineyards.</title>
        <authorList>
            <person name="Tassone E.E."/>
        </authorList>
    </citation>
    <scope>NUCLEOTIDE SEQUENCE</scope>
</reference>
<keyword evidence="4" id="KW-0805">Transcription regulation</keyword>
<dbReference type="InterPro" id="IPR013087">
    <property type="entry name" value="Znf_C2H2_type"/>
</dbReference>
<evidence type="ECO:0000256" key="2">
    <source>
        <dbReference type="ARBA" id="ARBA00022771"/>
    </source>
</evidence>
<keyword evidence="2 7" id="KW-0863">Zinc-finger</keyword>
<evidence type="ECO:0000256" key="3">
    <source>
        <dbReference type="ARBA" id="ARBA00022833"/>
    </source>
</evidence>
<dbReference type="EMBL" id="GEDC01001795">
    <property type="protein sequence ID" value="JAS35503.1"/>
    <property type="molecule type" value="Transcribed_RNA"/>
</dbReference>
<dbReference type="AlphaFoldDB" id="A0A1B6EC67"/>
<feature type="non-terminal residue" evidence="9">
    <location>
        <position position="245"/>
    </location>
</feature>
<evidence type="ECO:0000256" key="6">
    <source>
        <dbReference type="ARBA" id="ARBA00023163"/>
    </source>
</evidence>
<evidence type="ECO:0000256" key="5">
    <source>
        <dbReference type="ARBA" id="ARBA00023125"/>
    </source>
</evidence>
<dbReference type="PROSITE" id="PS00028">
    <property type="entry name" value="ZINC_FINGER_C2H2_1"/>
    <property type="match status" value="1"/>
</dbReference>
<keyword evidence="3" id="KW-0862">Zinc</keyword>
<keyword evidence="6" id="KW-0804">Transcription</keyword>
<keyword evidence="5" id="KW-0238">DNA-binding</keyword>
<accession>A0A1B6EC67</accession>
<proteinExistence type="predicted"/>
<dbReference type="PROSITE" id="PS50157">
    <property type="entry name" value="ZINC_FINGER_C2H2_2"/>
    <property type="match status" value="1"/>
</dbReference>
<dbReference type="FunFam" id="3.30.160.60:FF:000237">
    <property type="entry name" value="Krueppel-like factor 2"/>
    <property type="match status" value="1"/>
</dbReference>
<keyword evidence="1" id="KW-0479">Metal-binding</keyword>
<dbReference type="Gene3D" id="3.30.160.60">
    <property type="entry name" value="Classic Zinc Finger"/>
    <property type="match status" value="1"/>
</dbReference>
<sequence>MTSEVLNDMWQDIESFLLGQPTPPQASPVSICGSGTVPVVTSIVIKDEVRVEEDQLAEEFVDLDMLINNAAEQHSYSMVTQVPEKQVPLKAEPEIVLQDQVFRVETLPVTYNALMTVFPTQLQVQQNEYDHGQISPPASPDTLQEQENFALYNQEAARRLTTTDNTADYIDLLSLPLVKVMTPPSSPSLVDIGQDALDKPTLKRERRPIVRKKLTTHSCYHPGCGKTYTKSSHLKAHLRTHTGEK</sequence>
<organism evidence="9">
    <name type="scientific">Clastoptera arizonana</name>
    <name type="common">Arizona spittle bug</name>
    <dbReference type="NCBI Taxonomy" id="38151"/>
    <lineage>
        <taxon>Eukaryota</taxon>
        <taxon>Metazoa</taxon>
        <taxon>Ecdysozoa</taxon>
        <taxon>Arthropoda</taxon>
        <taxon>Hexapoda</taxon>
        <taxon>Insecta</taxon>
        <taxon>Pterygota</taxon>
        <taxon>Neoptera</taxon>
        <taxon>Paraneoptera</taxon>
        <taxon>Hemiptera</taxon>
        <taxon>Auchenorrhyncha</taxon>
        <taxon>Cercopoidea</taxon>
        <taxon>Clastopteridae</taxon>
        <taxon>Clastoptera</taxon>
    </lineage>
</organism>
<gene>
    <name evidence="9" type="ORF">g.303</name>
</gene>
<evidence type="ECO:0000256" key="7">
    <source>
        <dbReference type="PROSITE-ProRule" id="PRU00042"/>
    </source>
</evidence>
<protein>
    <recommendedName>
        <fullName evidence="8">C2H2-type domain-containing protein</fullName>
    </recommendedName>
</protein>
<dbReference type="GO" id="GO:0000978">
    <property type="term" value="F:RNA polymerase II cis-regulatory region sequence-specific DNA binding"/>
    <property type="evidence" value="ECO:0007669"/>
    <property type="project" value="TreeGrafter"/>
</dbReference>
<feature type="domain" description="C2H2-type" evidence="8">
    <location>
        <begin position="217"/>
        <end position="245"/>
    </location>
</feature>
<dbReference type="GO" id="GO:0008270">
    <property type="term" value="F:zinc ion binding"/>
    <property type="evidence" value="ECO:0007669"/>
    <property type="project" value="UniProtKB-KW"/>
</dbReference>
<dbReference type="SUPFAM" id="SSF57667">
    <property type="entry name" value="beta-beta-alpha zinc fingers"/>
    <property type="match status" value="1"/>
</dbReference>
<name>A0A1B6EC67_9HEMI</name>
<evidence type="ECO:0000256" key="4">
    <source>
        <dbReference type="ARBA" id="ARBA00023015"/>
    </source>
</evidence>
<dbReference type="PANTHER" id="PTHR23235:SF158">
    <property type="entry name" value="C2H2-TYPE DOMAIN-CONTAINING PROTEIN"/>
    <property type="match status" value="1"/>
</dbReference>